<dbReference type="GeneID" id="86991001"/>
<dbReference type="Proteomes" id="UP000030856">
    <property type="component" value="Unassembled WGS sequence"/>
</dbReference>
<reference evidence="3 5" key="2">
    <citation type="submission" date="2016-11" db="EMBL/GenBank/DDBJ databases">
        <title>Mixed transmission modes and dynamic genome evolution in an obligate animal-bacterial symbiosis.</title>
        <authorList>
            <person name="Russell S.L."/>
            <person name="Corbett-Detig R.B."/>
            <person name="Cavanaugh C.M."/>
        </authorList>
    </citation>
    <scope>NUCLEOTIDE SEQUENCE [LARGE SCALE GENOMIC DNA]</scope>
    <source>
        <strain evidence="3">MA-KB16</strain>
    </source>
</reference>
<accession>A0A0B0HDV3</accession>
<dbReference type="STRING" id="2340.JV46_18290"/>
<protein>
    <recommendedName>
        <fullName evidence="6">DUF2782 domain-containing protein</fullName>
    </recommendedName>
</protein>
<comment type="caution">
    <text evidence="2">The sequence shown here is derived from an EMBL/GenBank/DDBJ whole genome shotgun (WGS) entry which is preliminary data.</text>
</comment>
<gene>
    <name evidence="3" type="ORF">BOV88_03690</name>
    <name evidence="2" type="ORF">JV46_18290</name>
</gene>
<dbReference type="AlphaFoldDB" id="A0A0B0HDV3"/>
<evidence type="ECO:0000313" key="2">
    <source>
        <dbReference type="EMBL" id="KHF25641.1"/>
    </source>
</evidence>
<sequence length="125" mass="13841">MKPIVYSICLVLLSSGAVTAADQVAAPPPPKLQKPGDVTLKRYLAEEQRRKQEESAPARHNVTVVKGEGATVYEYRRDGGLYRTEIDPKHGPVYIFDDTDADGTVNDGGADPHSQDTQMWNLMKW</sequence>
<evidence type="ECO:0000313" key="4">
    <source>
        <dbReference type="Proteomes" id="UP000030856"/>
    </source>
</evidence>
<reference evidence="2 4" key="1">
    <citation type="journal article" date="2014" name="BMC Genomics">
        <title>The genome of the intracellular bacterium of the coastal bivalve, Solemya velum: a blueprint for thriving in and out of symbiosis.</title>
        <authorList>
            <person name="Dmytrenko O."/>
            <person name="Russell S.L."/>
            <person name="Loo W.T."/>
            <person name="Fontanez K.M."/>
            <person name="Liao L."/>
            <person name="Roeselers G."/>
            <person name="Sharma R."/>
            <person name="Stewart F.J."/>
            <person name="Newton I.L."/>
            <person name="Woyke T."/>
            <person name="Wu D."/>
            <person name="Lang J.M."/>
            <person name="Eisen J.A."/>
            <person name="Cavanaugh C.M."/>
        </authorList>
    </citation>
    <scope>NUCLEOTIDE SEQUENCE [LARGE SCALE GENOMIC DNA]</scope>
    <source>
        <strain evidence="2 4">WH</strain>
    </source>
</reference>
<dbReference type="Proteomes" id="UP000190962">
    <property type="component" value="Unassembled WGS sequence"/>
</dbReference>
<feature type="signal peptide" evidence="1">
    <location>
        <begin position="1"/>
        <end position="20"/>
    </location>
</feature>
<dbReference type="EMBL" id="JRAA01000001">
    <property type="protein sequence ID" value="KHF25641.1"/>
    <property type="molecule type" value="Genomic_DNA"/>
</dbReference>
<evidence type="ECO:0000313" key="5">
    <source>
        <dbReference type="Proteomes" id="UP000190962"/>
    </source>
</evidence>
<dbReference type="RefSeq" id="WP_043115309.1">
    <property type="nucleotide sequence ID" value="NZ_JRAA01000001.1"/>
</dbReference>
<keyword evidence="1" id="KW-0732">Signal</keyword>
<evidence type="ECO:0008006" key="6">
    <source>
        <dbReference type="Google" id="ProtNLM"/>
    </source>
</evidence>
<evidence type="ECO:0000256" key="1">
    <source>
        <dbReference type="SAM" id="SignalP"/>
    </source>
</evidence>
<name>A0A0B0HDV3_SOVGS</name>
<organism evidence="2 4">
    <name type="scientific">Solemya velum gill symbiont</name>
    <dbReference type="NCBI Taxonomy" id="2340"/>
    <lineage>
        <taxon>Bacteria</taxon>
        <taxon>Pseudomonadati</taxon>
        <taxon>Pseudomonadota</taxon>
        <taxon>Gammaproteobacteria</taxon>
        <taxon>sulfur-oxidizing symbionts</taxon>
    </lineage>
</organism>
<dbReference type="Gene3D" id="2.20.130.30">
    <property type="entry name" value="Protein of unknown function DUF2782"/>
    <property type="match status" value="1"/>
</dbReference>
<feature type="chain" id="PRO_5010611233" description="DUF2782 domain-containing protein" evidence="1">
    <location>
        <begin position="21"/>
        <end position="125"/>
    </location>
</feature>
<dbReference type="OrthoDB" id="5296182at2"/>
<evidence type="ECO:0000313" key="3">
    <source>
        <dbReference type="EMBL" id="OOY35750.1"/>
    </source>
</evidence>
<dbReference type="InterPro" id="IPR021357">
    <property type="entry name" value="DUF2782"/>
</dbReference>
<proteinExistence type="predicted"/>
<dbReference type="EMBL" id="MPNX01000003">
    <property type="protein sequence ID" value="OOY35750.1"/>
    <property type="molecule type" value="Genomic_DNA"/>
</dbReference>
<dbReference type="Pfam" id="PF11191">
    <property type="entry name" value="DUF2782"/>
    <property type="match status" value="1"/>
</dbReference>
<keyword evidence="4" id="KW-1185">Reference proteome</keyword>